<dbReference type="Pfam" id="PF08327">
    <property type="entry name" value="AHSA1"/>
    <property type="match status" value="1"/>
</dbReference>
<evidence type="ECO:0000313" key="3">
    <source>
        <dbReference type="Proteomes" id="UP000887569"/>
    </source>
</evidence>
<comment type="similarity">
    <text evidence="1">Belongs to the AHA1 family.</text>
</comment>
<keyword evidence="3" id="KW-1185">Reference proteome</keyword>
<proteinExistence type="inferred from homology"/>
<dbReference type="GO" id="GO:0051087">
    <property type="term" value="F:protein-folding chaperone binding"/>
    <property type="evidence" value="ECO:0007669"/>
    <property type="project" value="InterPro"/>
</dbReference>
<name>A0A914ZLT2_PARUN</name>
<dbReference type="AlphaFoldDB" id="A0A914ZLT2"/>
<dbReference type="GO" id="GO:0006457">
    <property type="term" value="P:protein folding"/>
    <property type="evidence" value="ECO:0007669"/>
    <property type="project" value="TreeGrafter"/>
</dbReference>
<evidence type="ECO:0000256" key="1">
    <source>
        <dbReference type="ARBA" id="ARBA00006817"/>
    </source>
</evidence>
<feature type="domain" description="Activator of Hsp90 ATPase AHSA1-like N-terminal" evidence="2">
    <location>
        <begin position="55"/>
        <end position="189"/>
    </location>
</feature>
<dbReference type="SUPFAM" id="SSF55961">
    <property type="entry name" value="Bet v1-like"/>
    <property type="match status" value="1"/>
</dbReference>
<dbReference type="Proteomes" id="UP000887569">
    <property type="component" value="Unplaced"/>
</dbReference>
<dbReference type="Gene3D" id="3.30.530.20">
    <property type="match status" value="1"/>
</dbReference>
<dbReference type="GO" id="GO:0001671">
    <property type="term" value="F:ATPase activator activity"/>
    <property type="evidence" value="ECO:0007669"/>
    <property type="project" value="InterPro"/>
</dbReference>
<dbReference type="SMART" id="SM01000">
    <property type="entry name" value="Aha1_N"/>
    <property type="match status" value="1"/>
</dbReference>
<dbReference type="WBParaSite" id="PgB08_g025_t02">
    <property type="protein sequence ID" value="PgB08_g025_t02"/>
    <property type="gene ID" value="PgB08_g025"/>
</dbReference>
<dbReference type="SUPFAM" id="SSF103111">
    <property type="entry name" value="Activator of Hsp90 ATPase, Aha1"/>
    <property type="match status" value="1"/>
</dbReference>
<dbReference type="GO" id="GO:0005829">
    <property type="term" value="C:cytosol"/>
    <property type="evidence" value="ECO:0007669"/>
    <property type="project" value="TreeGrafter"/>
</dbReference>
<evidence type="ECO:0000259" key="2">
    <source>
        <dbReference type="SMART" id="SM01000"/>
    </source>
</evidence>
<dbReference type="InterPro" id="IPR036338">
    <property type="entry name" value="Aha1"/>
</dbReference>
<organism evidence="3 4">
    <name type="scientific">Parascaris univalens</name>
    <name type="common">Nematode worm</name>
    <dbReference type="NCBI Taxonomy" id="6257"/>
    <lineage>
        <taxon>Eukaryota</taxon>
        <taxon>Metazoa</taxon>
        <taxon>Ecdysozoa</taxon>
        <taxon>Nematoda</taxon>
        <taxon>Chromadorea</taxon>
        <taxon>Rhabditida</taxon>
        <taxon>Spirurina</taxon>
        <taxon>Ascaridomorpha</taxon>
        <taxon>Ascaridoidea</taxon>
        <taxon>Ascarididae</taxon>
        <taxon>Parascaris</taxon>
    </lineage>
</organism>
<accession>A0A914ZLT2</accession>
<dbReference type="CDD" id="cd08892">
    <property type="entry name" value="SRPBCC_Aha1"/>
    <property type="match status" value="1"/>
</dbReference>
<dbReference type="Pfam" id="PF09229">
    <property type="entry name" value="Aha1_N"/>
    <property type="match status" value="1"/>
</dbReference>
<sequence>YIYIYIYTCNKYMQYICMRIFEVIAEMAKWGEGDPRWIVEERPDTVNVNNWHWCEKNATPWSKERLRELLEGGTVEKGPIVVKFTKLKKIDGEATANNRKAKLIFLFEWNIELKFTVKVAGSDVEYEGYIEIPNLSDENEADEVDVTLSLETMGPHDAEIRHLFNNEVTAFIRKQMAVYIRELKEKFSKGLILPTDPTRRQVLSKGKTNIAHTTVDKKTFQNHVVTSSKKETATSHIAAGDVEVKSISLSENFKVQPDRLWEVLTDLELVKKWSNGNASFDLRPDGEFALFNSMVTGSFLRVKQNKELDMKWRLKSYPSEHYANVRFILEDEGDSTKLNVEASGVPCAQADDTENGIRRFYLQSISRTFGFGAHIF</sequence>
<reference evidence="4" key="1">
    <citation type="submission" date="2022-11" db="UniProtKB">
        <authorList>
            <consortium name="WormBaseParasite"/>
        </authorList>
    </citation>
    <scope>IDENTIFICATION</scope>
</reference>
<dbReference type="InterPro" id="IPR015310">
    <property type="entry name" value="AHSA1-like_N"/>
</dbReference>
<dbReference type="InterPro" id="IPR013538">
    <property type="entry name" value="ASHA1/2-like_C"/>
</dbReference>
<dbReference type="InterPro" id="IPR023393">
    <property type="entry name" value="START-like_dom_sf"/>
</dbReference>
<evidence type="ECO:0000313" key="4">
    <source>
        <dbReference type="WBParaSite" id="PgB08_g025_t02"/>
    </source>
</evidence>
<dbReference type="Gene3D" id="3.15.10.20">
    <property type="entry name" value="Activator of Hsp90 ATPase Aha1, N-terminal domain"/>
    <property type="match status" value="1"/>
</dbReference>
<dbReference type="PANTHER" id="PTHR13009">
    <property type="entry name" value="HEAT SHOCK PROTEIN 90 HSP90 CO-CHAPERONE AHA-1"/>
    <property type="match status" value="1"/>
</dbReference>
<dbReference type="PANTHER" id="PTHR13009:SF22">
    <property type="entry name" value="LD43819P"/>
    <property type="match status" value="1"/>
</dbReference>
<protein>
    <submittedName>
        <fullName evidence="4">Activator of Hsp90 ATPase AHSA1-like N-terminal domain-containing protein</fullName>
    </submittedName>
</protein>